<organism evidence="1">
    <name type="scientific">Candidatus Moduliflexus flocculans</name>
    <dbReference type="NCBI Taxonomy" id="1499966"/>
    <lineage>
        <taxon>Bacteria</taxon>
        <taxon>Candidatus Moduliflexota</taxon>
        <taxon>Candidatus Moduliflexia</taxon>
        <taxon>Candidatus Moduliflexales</taxon>
        <taxon>Candidatus Moduliflexaceae</taxon>
    </lineage>
</organism>
<dbReference type="STRING" id="1499966.U14_02338"/>
<accession>A0A0S6VU54</accession>
<sequence length="83" mass="9648">MISKTTLEKIFEYASMPVHGTLSRKLRKDIRLQVNEGAVYEGSTLFLGEEFIRITENKKDDMVNTYYDWDKIVSVRTIGKAEE</sequence>
<evidence type="ECO:0000313" key="2">
    <source>
        <dbReference type="Proteomes" id="UP000030700"/>
    </source>
</evidence>
<proteinExistence type="predicted"/>
<dbReference type="Proteomes" id="UP000030700">
    <property type="component" value="Unassembled WGS sequence"/>
</dbReference>
<dbReference type="HOGENOM" id="CLU_2568291_0_0_0"/>
<evidence type="ECO:0000313" key="1">
    <source>
        <dbReference type="EMBL" id="GAK51096.1"/>
    </source>
</evidence>
<reference evidence="1" key="1">
    <citation type="journal article" date="2015" name="PeerJ">
        <title>First genomic representation of candidate bacterial phylum KSB3 points to enhanced environmental sensing as a trigger of wastewater bulking.</title>
        <authorList>
            <person name="Sekiguchi Y."/>
            <person name="Ohashi A."/>
            <person name="Parks D.H."/>
            <person name="Yamauchi T."/>
            <person name="Tyson G.W."/>
            <person name="Hugenholtz P."/>
        </authorList>
    </citation>
    <scope>NUCLEOTIDE SEQUENCE [LARGE SCALE GENOMIC DNA]</scope>
</reference>
<dbReference type="EMBL" id="DF820456">
    <property type="protein sequence ID" value="GAK51096.1"/>
    <property type="molecule type" value="Genomic_DNA"/>
</dbReference>
<dbReference type="AlphaFoldDB" id="A0A0S6VU54"/>
<gene>
    <name evidence="1" type="ORF">U14_02338</name>
</gene>
<keyword evidence="2" id="KW-1185">Reference proteome</keyword>
<protein>
    <submittedName>
        <fullName evidence="1">Uncharacterized protein</fullName>
    </submittedName>
</protein>
<name>A0A0S6VU54_9BACT</name>